<sequence>MSRTTVSHVLNHADRVSKPLRDKVMAAVEELGYAPNPQARSLRTGRTNLIAVLIPDILNPFYVKLVQVIQTELEKAGLETMIFNTDVPGGRSVEHGREYLRQISPKRFDGILIADFAVHRMHEDLERLTIPAVFIGQLPSQVIDSVGIDDAGGAYLMGKYLAEAGHRRVAQITGPSFFDQAVIRRTAFDEGFGQHGGIVDTTLHYEGSYLTPSGYEGVEWLLREHGGNLPDAIFFSSSLMAQGGLAALYDHKLRIPDDIAVASFGGWEHFDYFRPRVTRVGNDPALLATRSVAMLLDRVEGRVDGTPRNEILPCILRQFDTA</sequence>
<dbReference type="PANTHER" id="PTHR30146:SF148">
    <property type="entry name" value="HTH-TYPE TRANSCRIPTIONAL REPRESSOR PURR-RELATED"/>
    <property type="match status" value="1"/>
</dbReference>
<evidence type="ECO:0000256" key="2">
    <source>
        <dbReference type="ARBA" id="ARBA00023015"/>
    </source>
</evidence>
<dbReference type="PANTHER" id="PTHR30146">
    <property type="entry name" value="LACI-RELATED TRANSCRIPTIONAL REPRESSOR"/>
    <property type="match status" value="1"/>
</dbReference>
<dbReference type="InterPro" id="IPR010982">
    <property type="entry name" value="Lambda_DNA-bd_dom_sf"/>
</dbReference>
<dbReference type="AlphaFoldDB" id="A0A840ANG9"/>
<dbReference type="EMBL" id="JACIDS010000003">
    <property type="protein sequence ID" value="MBB3931839.1"/>
    <property type="molecule type" value="Genomic_DNA"/>
</dbReference>
<dbReference type="Proteomes" id="UP000553963">
    <property type="component" value="Unassembled WGS sequence"/>
</dbReference>
<evidence type="ECO:0000313" key="7">
    <source>
        <dbReference type="Proteomes" id="UP000553963"/>
    </source>
</evidence>
<proteinExistence type="predicted"/>
<gene>
    <name evidence="6" type="ORF">GGR25_002889</name>
</gene>
<reference evidence="6 7" key="1">
    <citation type="submission" date="2020-08" db="EMBL/GenBank/DDBJ databases">
        <title>Genomic Encyclopedia of Type Strains, Phase IV (KMG-IV): sequencing the most valuable type-strain genomes for metagenomic binning, comparative biology and taxonomic classification.</title>
        <authorList>
            <person name="Goeker M."/>
        </authorList>
    </citation>
    <scope>NUCLEOTIDE SEQUENCE [LARGE SCALE GENOMIC DNA]</scope>
    <source>
        <strain evidence="6 7">DSM 25966</strain>
    </source>
</reference>
<dbReference type="GO" id="GO:0000976">
    <property type="term" value="F:transcription cis-regulatory region binding"/>
    <property type="evidence" value="ECO:0007669"/>
    <property type="project" value="TreeGrafter"/>
</dbReference>
<protein>
    <submittedName>
        <fullName evidence="6">DNA-binding LacI/PurR family transcriptional regulator</fullName>
    </submittedName>
</protein>
<dbReference type="SUPFAM" id="SSF53822">
    <property type="entry name" value="Periplasmic binding protein-like I"/>
    <property type="match status" value="1"/>
</dbReference>
<keyword evidence="4" id="KW-0804">Transcription</keyword>
<name>A0A840ANG9_9HYPH</name>
<dbReference type="Pfam" id="PF00356">
    <property type="entry name" value="LacI"/>
    <property type="match status" value="1"/>
</dbReference>
<evidence type="ECO:0000256" key="1">
    <source>
        <dbReference type="ARBA" id="ARBA00022491"/>
    </source>
</evidence>
<dbReference type="Gene3D" id="3.40.50.2300">
    <property type="match status" value="2"/>
</dbReference>
<evidence type="ECO:0000259" key="5">
    <source>
        <dbReference type="PROSITE" id="PS50932"/>
    </source>
</evidence>
<dbReference type="InterPro" id="IPR046335">
    <property type="entry name" value="LacI/GalR-like_sensor"/>
</dbReference>
<dbReference type="CDD" id="cd01392">
    <property type="entry name" value="HTH_LacI"/>
    <property type="match status" value="1"/>
</dbReference>
<keyword evidence="7" id="KW-1185">Reference proteome</keyword>
<dbReference type="Gene3D" id="1.10.260.40">
    <property type="entry name" value="lambda repressor-like DNA-binding domains"/>
    <property type="match status" value="1"/>
</dbReference>
<dbReference type="PROSITE" id="PS50932">
    <property type="entry name" value="HTH_LACI_2"/>
    <property type="match status" value="1"/>
</dbReference>
<feature type="domain" description="HTH lacI-type" evidence="5">
    <location>
        <begin position="1"/>
        <end position="44"/>
    </location>
</feature>
<keyword evidence="1" id="KW-0678">Repressor</keyword>
<dbReference type="SUPFAM" id="SSF47413">
    <property type="entry name" value="lambda repressor-like DNA-binding domains"/>
    <property type="match status" value="1"/>
</dbReference>
<dbReference type="CDD" id="cd06267">
    <property type="entry name" value="PBP1_LacI_sugar_binding-like"/>
    <property type="match status" value="1"/>
</dbReference>
<dbReference type="InterPro" id="IPR028082">
    <property type="entry name" value="Peripla_BP_I"/>
</dbReference>
<dbReference type="SMART" id="SM00354">
    <property type="entry name" value="HTH_LACI"/>
    <property type="match status" value="1"/>
</dbReference>
<evidence type="ECO:0000256" key="3">
    <source>
        <dbReference type="ARBA" id="ARBA00023125"/>
    </source>
</evidence>
<dbReference type="GO" id="GO:0003700">
    <property type="term" value="F:DNA-binding transcription factor activity"/>
    <property type="evidence" value="ECO:0007669"/>
    <property type="project" value="TreeGrafter"/>
</dbReference>
<organism evidence="6 7">
    <name type="scientific">Kaistia hirudinis</name>
    <dbReference type="NCBI Taxonomy" id="1293440"/>
    <lineage>
        <taxon>Bacteria</taxon>
        <taxon>Pseudomonadati</taxon>
        <taxon>Pseudomonadota</taxon>
        <taxon>Alphaproteobacteria</taxon>
        <taxon>Hyphomicrobiales</taxon>
        <taxon>Kaistiaceae</taxon>
        <taxon>Kaistia</taxon>
    </lineage>
</organism>
<comment type="caution">
    <text evidence="6">The sequence shown here is derived from an EMBL/GenBank/DDBJ whole genome shotgun (WGS) entry which is preliminary data.</text>
</comment>
<evidence type="ECO:0000313" key="6">
    <source>
        <dbReference type="EMBL" id="MBB3931839.1"/>
    </source>
</evidence>
<dbReference type="InterPro" id="IPR000843">
    <property type="entry name" value="HTH_LacI"/>
</dbReference>
<keyword evidence="3 6" id="KW-0238">DNA-binding</keyword>
<dbReference type="Pfam" id="PF13377">
    <property type="entry name" value="Peripla_BP_3"/>
    <property type="match status" value="1"/>
</dbReference>
<accession>A0A840ANG9</accession>
<keyword evidence="2" id="KW-0805">Transcription regulation</keyword>
<evidence type="ECO:0000256" key="4">
    <source>
        <dbReference type="ARBA" id="ARBA00023163"/>
    </source>
</evidence>